<dbReference type="GO" id="GO:0003700">
    <property type="term" value="F:DNA-binding transcription factor activity"/>
    <property type="evidence" value="ECO:0007669"/>
    <property type="project" value="TreeGrafter"/>
</dbReference>
<dbReference type="Gene3D" id="1.10.260.40">
    <property type="entry name" value="lambda repressor-like DNA-binding domains"/>
    <property type="match status" value="1"/>
</dbReference>
<dbReference type="InterPro" id="IPR028082">
    <property type="entry name" value="Peripla_BP_I"/>
</dbReference>
<evidence type="ECO:0000256" key="1">
    <source>
        <dbReference type="ARBA" id="ARBA00023015"/>
    </source>
</evidence>
<evidence type="ECO:0000313" key="6">
    <source>
        <dbReference type="Proteomes" id="UP000541352"/>
    </source>
</evidence>
<keyword evidence="6" id="KW-1185">Reference proteome</keyword>
<dbReference type="AlphaFoldDB" id="A0A7W6EPP2"/>
<organism evidence="5 6">
    <name type="scientific">Runella defluvii</name>
    <dbReference type="NCBI Taxonomy" id="370973"/>
    <lineage>
        <taxon>Bacteria</taxon>
        <taxon>Pseudomonadati</taxon>
        <taxon>Bacteroidota</taxon>
        <taxon>Cytophagia</taxon>
        <taxon>Cytophagales</taxon>
        <taxon>Spirosomataceae</taxon>
        <taxon>Runella</taxon>
    </lineage>
</organism>
<reference evidence="5 6" key="1">
    <citation type="submission" date="2020-08" db="EMBL/GenBank/DDBJ databases">
        <title>Genomic Encyclopedia of Type Strains, Phase IV (KMG-IV): sequencing the most valuable type-strain genomes for metagenomic binning, comparative biology and taxonomic classification.</title>
        <authorList>
            <person name="Goeker M."/>
        </authorList>
    </citation>
    <scope>NUCLEOTIDE SEQUENCE [LARGE SCALE GENOMIC DNA]</scope>
    <source>
        <strain evidence="5 6">DSM 17976</strain>
    </source>
</reference>
<dbReference type="SUPFAM" id="SSF53822">
    <property type="entry name" value="Periplasmic binding protein-like I"/>
    <property type="match status" value="1"/>
</dbReference>
<accession>A0A7W6EPP2</accession>
<name>A0A7W6EPP2_9BACT</name>
<evidence type="ECO:0000256" key="2">
    <source>
        <dbReference type="ARBA" id="ARBA00023125"/>
    </source>
</evidence>
<dbReference type="InterPro" id="IPR010982">
    <property type="entry name" value="Lambda_DNA-bd_dom_sf"/>
</dbReference>
<protein>
    <submittedName>
        <fullName evidence="5">LacI family transcriptional regulator</fullName>
    </submittedName>
</protein>
<dbReference type="PANTHER" id="PTHR30146:SF109">
    <property type="entry name" value="HTH-TYPE TRANSCRIPTIONAL REGULATOR GALS"/>
    <property type="match status" value="1"/>
</dbReference>
<dbReference type="CDD" id="cd01392">
    <property type="entry name" value="HTH_LacI"/>
    <property type="match status" value="1"/>
</dbReference>
<keyword evidence="1" id="KW-0805">Transcription regulation</keyword>
<proteinExistence type="predicted"/>
<dbReference type="InterPro" id="IPR046335">
    <property type="entry name" value="LacI/GalR-like_sensor"/>
</dbReference>
<dbReference type="PANTHER" id="PTHR30146">
    <property type="entry name" value="LACI-RELATED TRANSCRIPTIONAL REPRESSOR"/>
    <property type="match status" value="1"/>
</dbReference>
<evidence type="ECO:0000256" key="3">
    <source>
        <dbReference type="ARBA" id="ARBA00023163"/>
    </source>
</evidence>
<evidence type="ECO:0000259" key="4">
    <source>
        <dbReference type="PROSITE" id="PS50932"/>
    </source>
</evidence>
<dbReference type="SMART" id="SM00354">
    <property type="entry name" value="HTH_LACI"/>
    <property type="match status" value="1"/>
</dbReference>
<comment type="caution">
    <text evidence="5">The sequence shown here is derived from an EMBL/GenBank/DDBJ whole genome shotgun (WGS) entry which is preliminary data.</text>
</comment>
<dbReference type="Proteomes" id="UP000541352">
    <property type="component" value="Unassembled WGS sequence"/>
</dbReference>
<dbReference type="RefSeq" id="WP_183972596.1">
    <property type="nucleotide sequence ID" value="NZ_JACIBY010000003.1"/>
</dbReference>
<dbReference type="SUPFAM" id="SSF47413">
    <property type="entry name" value="lambda repressor-like DNA-binding domains"/>
    <property type="match status" value="1"/>
</dbReference>
<dbReference type="PROSITE" id="PS50932">
    <property type="entry name" value="HTH_LACI_2"/>
    <property type="match status" value="1"/>
</dbReference>
<evidence type="ECO:0000313" key="5">
    <source>
        <dbReference type="EMBL" id="MBB3837779.1"/>
    </source>
</evidence>
<keyword evidence="3" id="KW-0804">Transcription</keyword>
<dbReference type="GO" id="GO:0000976">
    <property type="term" value="F:transcription cis-regulatory region binding"/>
    <property type="evidence" value="ECO:0007669"/>
    <property type="project" value="TreeGrafter"/>
</dbReference>
<dbReference type="Pfam" id="PF13377">
    <property type="entry name" value="Peripla_BP_3"/>
    <property type="match status" value="1"/>
</dbReference>
<dbReference type="EMBL" id="JACIBY010000003">
    <property type="protein sequence ID" value="MBB3837779.1"/>
    <property type="molecule type" value="Genomic_DNA"/>
</dbReference>
<gene>
    <name evidence="5" type="ORF">FHS57_001776</name>
</gene>
<dbReference type="Pfam" id="PF00356">
    <property type="entry name" value="LacI"/>
    <property type="match status" value="1"/>
</dbReference>
<sequence>MKKLSIKAIAETLQISTATVSYILNGKSKEKRISDELTQKVLAFVEKTNFKPNHLAKSLRTGKTNVIGLMVEDIADTFFSSIAGSIENIAYENGYKIIYSSTKNSPQKAKELITTFRERNVDGYIITPTESIEDDIRDLMQSNLPVVLFDRQCKDVEASYVGMNNFESAYKAVDYLFAQGYRHIGLVTLDSAQAQMIDRLLGYQRAVFEHRRDTLMIKFDYLTAKTTDITNEIEQFLRKHPQLDALFFATNYLAISGIEVLSRLKTSIGSEFGIVVFDDNDLFRIHQPTISAIAQPVHEMAQQLILTLLDHMNRRAEDYLPQKHVLPATLIKRLSSQKQSPSKV</sequence>
<dbReference type="Gene3D" id="3.40.50.2300">
    <property type="match status" value="2"/>
</dbReference>
<keyword evidence="2" id="KW-0238">DNA-binding</keyword>
<feature type="domain" description="HTH lacI-type" evidence="4">
    <location>
        <begin position="4"/>
        <end position="61"/>
    </location>
</feature>
<dbReference type="InterPro" id="IPR000843">
    <property type="entry name" value="HTH_LacI"/>
</dbReference>